<dbReference type="Gene3D" id="1.10.1170.10">
    <property type="entry name" value="Inhibitor Of Apoptosis Protein (2mihbC-IAP-1), Chain A"/>
    <property type="match status" value="2"/>
</dbReference>
<feature type="domain" description="RING-type" evidence="6">
    <location>
        <begin position="471"/>
        <end position="506"/>
    </location>
</feature>
<feature type="region of interest" description="Disordered" evidence="5">
    <location>
        <begin position="125"/>
        <end position="205"/>
    </location>
</feature>
<accession>A0ABQ9F5G6</accession>
<dbReference type="SMART" id="SM00184">
    <property type="entry name" value="RING"/>
    <property type="match status" value="1"/>
</dbReference>
<feature type="compositionally biased region" description="Polar residues" evidence="5">
    <location>
        <begin position="156"/>
        <end position="182"/>
    </location>
</feature>
<evidence type="ECO:0000313" key="7">
    <source>
        <dbReference type="EMBL" id="KAJ8311142.1"/>
    </source>
</evidence>
<evidence type="ECO:0000256" key="3">
    <source>
        <dbReference type="ARBA" id="ARBA00022833"/>
    </source>
</evidence>
<dbReference type="PANTHER" id="PTHR10044">
    <property type="entry name" value="INHIBITOR OF APOPTOSIS"/>
    <property type="match status" value="1"/>
</dbReference>
<feature type="compositionally biased region" description="Low complexity" evidence="5">
    <location>
        <begin position="125"/>
        <end position="137"/>
    </location>
</feature>
<dbReference type="EMBL" id="JARBDR010000560">
    <property type="protein sequence ID" value="KAJ8311142.1"/>
    <property type="molecule type" value="Genomic_DNA"/>
</dbReference>
<dbReference type="Pfam" id="PF00653">
    <property type="entry name" value="BIR"/>
    <property type="match status" value="2"/>
</dbReference>
<evidence type="ECO:0000313" key="8">
    <source>
        <dbReference type="Proteomes" id="UP001217089"/>
    </source>
</evidence>
<dbReference type="Gene3D" id="3.30.40.10">
    <property type="entry name" value="Zinc/RING finger domain, C3HC4 (zinc finger)"/>
    <property type="match status" value="1"/>
</dbReference>
<dbReference type="SMART" id="SM00238">
    <property type="entry name" value="BIR"/>
    <property type="match status" value="2"/>
</dbReference>
<dbReference type="SUPFAM" id="SSF57924">
    <property type="entry name" value="Inhibitor of apoptosis (IAP) repeat"/>
    <property type="match status" value="2"/>
</dbReference>
<evidence type="ECO:0000256" key="4">
    <source>
        <dbReference type="PROSITE-ProRule" id="PRU00175"/>
    </source>
</evidence>
<comment type="caution">
    <text evidence="7">The sequence shown here is derived from an EMBL/GenBank/DDBJ whole genome shotgun (WGS) entry which is preliminary data.</text>
</comment>
<reference evidence="7 8" key="1">
    <citation type="submission" date="2022-12" db="EMBL/GenBank/DDBJ databases">
        <title>Chromosome-level genome of Tegillarca granosa.</title>
        <authorList>
            <person name="Kim J."/>
        </authorList>
    </citation>
    <scope>NUCLEOTIDE SEQUENCE [LARGE SCALE GENOMIC DNA]</scope>
    <source>
        <strain evidence="7">Teg-2019</strain>
        <tissue evidence="7">Adductor muscle</tissue>
    </source>
</reference>
<evidence type="ECO:0000256" key="5">
    <source>
        <dbReference type="SAM" id="MobiDB-lite"/>
    </source>
</evidence>
<dbReference type="InterPro" id="IPR013083">
    <property type="entry name" value="Znf_RING/FYVE/PHD"/>
</dbReference>
<dbReference type="InterPro" id="IPR050784">
    <property type="entry name" value="IAP"/>
</dbReference>
<keyword evidence="2 4" id="KW-0863">Zinc-finger</keyword>
<keyword evidence="8" id="KW-1185">Reference proteome</keyword>
<keyword evidence="3" id="KW-0862">Zinc</keyword>
<dbReference type="CDD" id="cd16713">
    <property type="entry name" value="RING-HC_BIRC2_3_7"/>
    <property type="match status" value="1"/>
</dbReference>
<keyword evidence="2 4" id="KW-0479">Metal-binding</keyword>
<sequence>MDKNSDAIFGEALHSEWKRLSTFANFPLKSPVHTTRLAEAGFYYQNKTDEVTCFSCGGKYSGWKEGDVPKYIHKQISPHCHFITGNQSGNVSVKQSQNKCLNGDSGSTASTSLFNGEINNSPSNVAITSSSSSANGACGISDDLSEHNARRGKPITANTSISDATSGRSSASDNNGRQNSETFSRETKNRHIQREQNVSTENGAQYRFNTMEQSSRSENPSHQLEAACLNNDIEPLGISTQRPVYPHYAITTVRLTSFRNWPKNKKQNPQDLARAGFFHEGSEDRVRCFFCGGGLVNWDPEDDPWIEHARWYPRCVYLRQNKGDNFILRVQEEVNKGQIDLSHLKDNGGDRRTQTDMMSHPAVLSVLDMGVNVELVKQAMPSLPLSTFSAEKLLLKVWELEEKLQQQNGEKLEETETQLTAENCHNEENEASSEISQNREKLQLKETSEINKAERIAIVEENRFLKELQLCKICLDEDVSIVFLPCGHMASCASCAPALRKCPICRAYIKGTSIIK</sequence>
<proteinExistence type="inferred from homology"/>
<dbReference type="PROSITE" id="PS01282">
    <property type="entry name" value="BIR_REPEAT_1"/>
    <property type="match status" value="1"/>
</dbReference>
<feature type="compositionally biased region" description="Basic and acidic residues" evidence="5">
    <location>
        <begin position="183"/>
        <end position="194"/>
    </location>
</feature>
<dbReference type="Pfam" id="PF13920">
    <property type="entry name" value="zf-C3HC4_3"/>
    <property type="match status" value="1"/>
</dbReference>
<dbReference type="InterPro" id="IPR001370">
    <property type="entry name" value="BIR_rpt"/>
</dbReference>
<dbReference type="PROSITE" id="PS50143">
    <property type="entry name" value="BIR_REPEAT_2"/>
    <property type="match status" value="2"/>
</dbReference>
<dbReference type="PROSITE" id="PS50089">
    <property type="entry name" value="ZF_RING_2"/>
    <property type="match status" value="1"/>
</dbReference>
<comment type="similarity">
    <text evidence="1">Belongs to the IAP family.</text>
</comment>
<protein>
    <recommendedName>
        <fullName evidence="6">RING-type domain-containing protein</fullName>
    </recommendedName>
</protein>
<dbReference type="InterPro" id="IPR001841">
    <property type="entry name" value="Znf_RING"/>
</dbReference>
<gene>
    <name evidence="7" type="ORF">KUTeg_011306</name>
</gene>
<dbReference type="CDD" id="cd00022">
    <property type="entry name" value="BIR"/>
    <property type="match status" value="2"/>
</dbReference>
<evidence type="ECO:0000256" key="2">
    <source>
        <dbReference type="ARBA" id="ARBA00022771"/>
    </source>
</evidence>
<dbReference type="Proteomes" id="UP001217089">
    <property type="component" value="Unassembled WGS sequence"/>
</dbReference>
<evidence type="ECO:0000256" key="1">
    <source>
        <dbReference type="ARBA" id="ARBA00006672"/>
    </source>
</evidence>
<organism evidence="7 8">
    <name type="scientific">Tegillarca granosa</name>
    <name type="common">Malaysian cockle</name>
    <name type="synonym">Anadara granosa</name>
    <dbReference type="NCBI Taxonomy" id="220873"/>
    <lineage>
        <taxon>Eukaryota</taxon>
        <taxon>Metazoa</taxon>
        <taxon>Spiralia</taxon>
        <taxon>Lophotrochozoa</taxon>
        <taxon>Mollusca</taxon>
        <taxon>Bivalvia</taxon>
        <taxon>Autobranchia</taxon>
        <taxon>Pteriomorphia</taxon>
        <taxon>Arcoida</taxon>
        <taxon>Arcoidea</taxon>
        <taxon>Arcidae</taxon>
        <taxon>Tegillarca</taxon>
    </lineage>
</organism>
<dbReference type="PANTHER" id="PTHR10044:SF139">
    <property type="entry name" value="DEATH-ASSOCIATED INHIBITOR OF APOPTOSIS 2"/>
    <property type="match status" value="1"/>
</dbReference>
<name>A0ABQ9F5G6_TEGGR</name>
<feature type="compositionally biased region" description="Polar residues" evidence="5">
    <location>
        <begin position="195"/>
        <end position="205"/>
    </location>
</feature>
<evidence type="ECO:0000259" key="6">
    <source>
        <dbReference type="PROSITE" id="PS50089"/>
    </source>
</evidence>